<comment type="similarity">
    <text evidence="1">Belongs to the TCP11 family.</text>
</comment>
<dbReference type="PANTHER" id="PTHR12832:SF11">
    <property type="entry name" value="LD23868P"/>
    <property type="match status" value="1"/>
</dbReference>
<keyword evidence="5" id="KW-1185">Reference proteome</keyword>
<keyword evidence="2" id="KW-0175">Coiled coil</keyword>
<organism evidence="4 5">
    <name type="scientific">Pristionchus entomophagus</name>
    <dbReference type="NCBI Taxonomy" id="358040"/>
    <lineage>
        <taxon>Eukaryota</taxon>
        <taxon>Metazoa</taxon>
        <taxon>Ecdysozoa</taxon>
        <taxon>Nematoda</taxon>
        <taxon>Chromadorea</taxon>
        <taxon>Rhabditida</taxon>
        <taxon>Rhabditina</taxon>
        <taxon>Diplogasteromorpha</taxon>
        <taxon>Diplogasteroidea</taxon>
        <taxon>Neodiplogasteridae</taxon>
        <taxon>Pristionchus</taxon>
    </lineage>
</organism>
<dbReference type="PANTHER" id="PTHR12832">
    <property type="entry name" value="TESTIS-SPECIFIC PROTEIN PBS13 T-COMPLEX 11"/>
    <property type="match status" value="1"/>
</dbReference>
<dbReference type="GO" id="GO:0007165">
    <property type="term" value="P:signal transduction"/>
    <property type="evidence" value="ECO:0007669"/>
    <property type="project" value="TreeGrafter"/>
</dbReference>
<protein>
    <submittedName>
        <fullName evidence="4">Uncharacterized protein</fullName>
    </submittedName>
</protein>
<evidence type="ECO:0000313" key="4">
    <source>
        <dbReference type="EMBL" id="GMS84409.1"/>
    </source>
</evidence>
<feature type="region of interest" description="Disordered" evidence="3">
    <location>
        <begin position="1"/>
        <end position="49"/>
    </location>
</feature>
<evidence type="ECO:0000256" key="3">
    <source>
        <dbReference type="SAM" id="MobiDB-lite"/>
    </source>
</evidence>
<reference evidence="4" key="1">
    <citation type="submission" date="2023-10" db="EMBL/GenBank/DDBJ databases">
        <title>Genome assembly of Pristionchus species.</title>
        <authorList>
            <person name="Yoshida K."/>
            <person name="Sommer R.J."/>
        </authorList>
    </citation>
    <scope>NUCLEOTIDE SEQUENCE</scope>
    <source>
        <strain evidence="4">RS0144</strain>
    </source>
</reference>
<evidence type="ECO:0000256" key="1">
    <source>
        <dbReference type="ARBA" id="ARBA00010954"/>
    </source>
</evidence>
<proteinExistence type="inferred from homology"/>
<dbReference type="Proteomes" id="UP001432027">
    <property type="component" value="Unassembled WGS sequence"/>
</dbReference>
<accession>A0AAV5SNB4</accession>
<sequence>MERKEEEETEEKREDQTGETEEPRAKKGKITVEEVSEEGPTVSSPQMITYDPSSMTIDRETLPSILGITGNPTGVLLQMHGISVNPPERFILSPHPLENAIKKAMHDSYWKLLSEDLEKSPPVYKTAIALVNEIKEMLLNGLIPMRDEKRRNEVAARLDINTLQNEVEQGEMNVATIASFILNVFTSICAPHRDPEIKQIKENMHNLPILLRNLMEMTDKIKEDVVSFKLEMRRDEVIEAARMYEKHDLESSFTVVKGAKEKLEGWIRNVYEKTAEEGDSMDKVKEIVRRVVRRGFIQNLSASSISDIPFHWRLDLKEIQHFSLERRRIALIAASVYLLNSIHPLHSQSQSSLIPRLVSLSHHLSKDNINDILDSVYMECEKVLREANTLNEETEDKVKVIRALSNKDQPLRVLAEKRLDEYMFTLVNSPSVSPLPLPPSPLTPLSSLFLPLQSNFLRYIIHNENTFYDLYVNVISKVLTLRQE</sequence>
<feature type="coiled-coil region" evidence="2">
    <location>
        <begin position="373"/>
        <end position="404"/>
    </location>
</feature>
<dbReference type="InterPro" id="IPR008862">
    <property type="entry name" value="Tcp11"/>
</dbReference>
<dbReference type="Pfam" id="PF05794">
    <property type="entry name" value="Tcp11"/>
    <property type="match status" value="1"/>
</dbReference>
<dbReference type="AlphaFoldDB" id="A0AAV5SNB4"/>
<evidence type="ECO:0000313" key="5">
    <source>
        <dbReference type="Proteomes" id="UP001432027"/>
    </source>
</evidence>
<comment type="caution">
    <text evidence="4">The sequence shown here is derived from an EMBL/GenBank/DDBJ whole genome shotgun (WGS) entry which is preliminary data.</text>
</comment>
<name>A0AAV5SNB4_9BILA</name>
<evidence type="ECO:0000256" key="2">
    <source>
        <dbReference type="SAM" id="Coils"/>
    </source>
</evidence>
<feature type="compositionally biased region" description="Basic and acidic residues" evidence="3">
    <location>
        <begin position="1"/>
        <end position="25"/>
    </location>
</feature>
<gene>
    <name evidence="4" type="ORF">PENTCL1PPCAC_6584</name>
</gene>
<dbReference type="EMBL" id="BTSX01000002">
    <property type="protein sequence ID" value="GMS84409.1"/>
    <property type="molecule type" value="Genomic_DNA"/>
</dbReference>